<dbReference type="Gene3D" id="3.40.50.720">
    <property type="entry name" value="NAD(P)-binding Rossmann-like Domain"/>
    <property type="match status" value="1"/>
</dbReference>
<evidence type="ECO:0000313" key="3">
    <source>
        <dbReference type="Proteomes" id="UP000002742"/>
    </source>
</evidence>
<dbReference type="STRING" id="583345.Mmol_1590"/>
<dbReference type="InterPro" id="IPR051783">
    <property type="entry name" value="NAD(P)-dependent_oxidoreduct"/>
</dbReference>
<accession>C6WX45</accession>
<dbReference type="SUPFAM" id="SSF51735">
    <property type="entry name" value="NAD(P)-binding Rossmann-fold domains"/>
    <property type="match status" value="1"/>
</dbReference>
<dbReference type="EMBL" id="CP001672">
    <property type="protein sequence ID" value="ACT48494.1"/>
    <property type="molecule type" value="Genomic_DNA"/>
</dbReference>
<reference evidence="3" key="1">
    <citation type="submission" date="2009-07" db="EMBL/GenBank/DDBJ databases">
        <title>Complete sequence of Methylotenera mobilis JLW8.</title>
        <authorList>
            <consortium name="US DOE Joint Genome Institute"/>
            <person name="Lucas S."/>
            <person name="Copeland A."/>
            <person name="Lapidus A."/>
            <person name="Glavina del Rio T."/>
            <person name="Tice H."/>
            <person name="Bruce D."/>
            <person name="Goodwin L."/>
            <person name="Pitluck S."/>
            <person name="LaButti K.M."/>
            <person name="Clum A."/>
            <person name="Larimer F."/>
            <person name="Land M."/>
            <person name="Hauser L."/>
            <person name="Kyrpides N."/>
            <person name="Mikhailova N."/>
            <person name="Kayluzhnaya M."/>
            <person name="Chistoserdova L."/>
        </authorList>
    </citation>
    <scope>NUCLEOTIDE SEQUENCE [LARGE SCALE GENOMIC DNA]</scope>
    <source>
        <strain evidence="3">JLW8 / ATCC BAA-1282 / DSM 17540</strain>
    </source>
</reference>
<evidence type="ECO:0000313" key="2">
    <source>
        <dbReference type="EMBL" id="ACT48494.1"/>
    </source>
</evidence>
<feature type="domain" description="NAD-dependent epimerase/dehydratase" evidence="1">
    <location>
        <begin position="9"/>
        <end position="166"/>
    </location>
</feature>
<dbReference type="CDD" id="cd05266">
    <property type="entry name" value="SDR_a4"/>
    <property type="match status" value="1"/>
</dbReference>
<dbReference type="KEGG" id="mmb:Mmol_1590"/>
<dbReference type="PANTHER" id="PTHR48079:SF6">
    <property type="entry name" value="NAD(P)-BINDING DOMAIN-CONTAINING PROTEIN-RELATED"/>
    <property type="match status" value="1"/>
</dbReference>
<dbReference type="Pfam" id="PF01370">
    <property type="entry name" value="Epimerase"/>
    <property type="match status" value="1"/>
</dbReference>
<dbReference type="HOGENOM" id="CLU_007383_11_2_4"/>
<dbReference type="eggNOG" id="COG0451">
    <property type="taxonomic scope" value="Bacteria"/>
</dbReference>
<evidence type="ECO:0000259" key="1">
    <source>
        <dbReference type="Pfam" id="PF01370"/>
    </source>
</evidence>
<dbReference type="PANTHER" id="PTHR48079">
    <property type="entry name" value="PROTEIN YEEZ"/>
    <property type="match status" value="1"/>
</dbReference>
<dbReference type="InterPro" id="IPR001509">
    <property type="entry name" value="Epimerase_deHydtase"/>
</dbReference>
<name>C6WX45_METML</name>
<sequence length="284" mass="31146">MHNTPRTKVLIIGYGDLGSAIATRLTGLNAEVYAVARSPKAAPQVHMLQADVTVYSSLDVLRTIQPDIIVYCVAATGQTDAQYQQAYVDGLRNVLLTQQVNSQLKHVFFVSSTRVYGQVTDELLDELTAAAPVDFGGERLLEAESLLNSMTCGNTVLRLSGIYGPGRLRMINLAKAPERWPIDNSWTNRIQRDDAANFIVHLIQQVIAGRQIRPCYIVTDCKPVSQYEVLNWIAVQLGLKPAAPPAVSGGKRLSNQAMLATGFVLQYPDYQAGYQALLAELVNE</sequence>
<dbReference type="InterPro" id="IPR036291">
    <property type="entry name" value="NAD(P)-bd_dom_sf"/>
</dbReference>
<protein>
    <submittedName>
        <fullName evidence="2">NAD-dependent epimerase/dehydratase</fullName>
    </submittedName>
</protein>
<dbReference type="Proteomes" id="UP000002742">
    <property type="component" value="Chromosome"/>
</dbReference>
<gene>
    <name evidence="2" type="ordered locus">Mmol_1590</name>
</gene>
<proteinExistence type="predicted"/>
<dbReference type="RefSeq" id="WP_015832529.1">
    <property type="nucleotide sequence ID" value="NC_012968.1"/>
</dbReference>
<dbReference type="OrthoDB" id="9808276at2"/>
<organism evidence="2 3">
    <name type="scientific">Methylotenera mobilis (strain JLW8 / ATCC BAA-1282 / DSM 17540)</name>
    <dbReference type="NCBI Taxonomy" id="583345"/>
    <lineage>
        <taxon>Bacteria</taxon>
        <taxon>Pseudomonadati</taxon>
        <taxon>Pseudomonadota</taxon>
        <taxon>Betaproteobacteria</taxon>
        <taxon>Nitrosomonadales</taxon>
        <taxon>Methylophilaceae</taxon>
        <taxon>Methylotenera</taxon>
    </lineage>
</organism>
<reference evidence="2 3" key="2">
    <citation type="journal article" date="2011" name="J. Bacteriol.">
        <title>Genomes of three methylotrophs from a single niche uncover genetic and metabolic divergence of Methylophilaceae.</title>
        <authorList>
            <person name="Lapidus A."/>
            <person name="Clum A."/>
            <person name="Labutti K."/>
            <person name="Kaluzhnaya M.G."/>
            <person name="Lim S."/>
            <person name="Beck D.A."/>
            <person name="Glavina Del Rio T."/>
            <person name="Nolan M."/>
            <person name="Mavromatis K."/>
            <person name="Huntemann M."/>
            <person name="Lucas S."/>
            <person name="Lidstrom M.E."/>
            <person name="Ivanova N."/>
            <person name="Chistoserdova L."/>
        </authorList>
    </citation>
    <scope>NUCLEOTIDE SEQUENCE [LARGE SCALE GENOMIC DNA]</scope>
    <source>
        <strain evidence="3">JLW8 / ATCC BAA-1282 / DSM 17540</strain>
    </source>
</reference>
<keyword evidence="3" id="KW-1185">Reference proteome</keyword>
<dbReference type="AlphaFoldDB" id="C6WX45"/>
<dbReference type="GO" id="GO:0004029">
    <property type="term" value="F:aldehyde dehydrogenase (NAD+) activity"/>
    <property type="evidence" value="ECO:0007669"/>
    <property type="project" value="TreeGrafter"/>
</dbReference>
<dbReference type="GO" id="GO:0005737">
    <property type="term" value="C:cytoplasm"/>
    <property type="evidence" value="ECO:0007669"/>
    <property type="project" value="TreeGrafter"/>
</dbReference>